<proteinExistence type="predicted"/>
<organism evidence="1 2">
    <name type="scientific">Leptospira wolffii</name>
    <dbReference type="NCBI Taxonomy" id="409998"/>
    <lineage>
        <taxon>Bacteria</taxon>
        <taxon>Pseudomonadati</taxon>
        <taxon>Spirochaetota</taxon>
        <taxon>Spirochaetia</taxon>
        <taxon>Leptospirales</taxon>
        <taxon>Leptospiraceae</taxon>
        <taxon>Leptospira</taxon>
    </lineage>
</organism>
<comment type="caution">
    <text evidence="1">The sequence shown here is derived from an EMBL/GenBank/DDBJ whole genome shotgun (WGS) entry which is preliminary data.</text>
</comment>
<dbReference type="AlphaFoldDB" id="A0A2M9ZC45"/>
<evidence type="ECO:0000313" key="2">
    <source>
        <dbReference type="Proteomes" id="UP000231912"/>
    </source>
</evidence>
<dbReference type="EMBL" id="NPDT01000003">
    <property type="protein sequence ID" value="PJZ65922.1"/>
    <property type="molecule type" value="Genomic_DNA"/>
</dbReference>
<sequence>METTVIRKQTINSQVVIRKHHAPSSVLIPFVLWDKISASNRRELPRYLSILCDRYRLLFQSTGYLGRNPLRITFQEAGQLLVRRSYRPYERSYQELKSLSLTHGVSINYLIALMLYWEDLGIARRIIRQFWKGAKIPNLSELSFQRILDIRGNYIRLSSLSLPGRFILNSAQGFPKWEPS</sequence>
<protein>
    <recommendedName>
        <fullName evidence="3">DUF1564 family protein</fullName>
    </recommendedName>
</protein>
<gene>
    <name evidence="1" type="ORF">CH371_10340</name>
</gene>
<dbReference type="RefSeq" id="WP_100758815.1">
    <property type="nucleotide sequence ID" value="NZ_NPDT01000003.1"/>
</dbReference>
<accession>A0A2M9ZC45</accession>
<dbReference type="Pfam" id="PF07600">
    <property type="entry name" value="DUF1564"/>
    <property type="match status" value="1"/>
</dbReference>
<dbReference type="InterPro" id="IPR011458">
    <property type="entry name" value="DUF1564"/>
</dbReference>
<dbReference type="Proteomes" id="UP000231912">
    <property type="component" value="Unassembled WGS sequence"/>
</dbReference>
<reference evidence="1 2" key="1">
    <citation type="submission" date="2017-07" db="EMBL/GenBank/DDBJ databases">
        <title>Leptospira spp. isolated from tropical soils.</title>
        <authorList>
            <person name="Thibeaux R."/>
            <person name="Iraola G."/>
            <person name="Ferres I."/>
            <person name="Bierque E."/>
            <person name="Girault D."/>
            <person name="Soupe-Gilbert M.-E."/>
            <person name="Picardeau M."/>
            <person name="Goarant C."/>
        </authorList>
    </citation>
    <scope>NUCLEOTIDE SEQUENCE [LARGE SCALE GENOMIC DNA]</scope>
    <source>
        <strain evidence="1 2">FH2-C-A2</strain>
    </source>
</reference>
<evidence type="ECO:0000313" key="1">
    <source>
        <dbReference type="EMBL" id="PJZ65922.1"/>
    </source>
</evidence>
<evidence type="ECO:0008006" key="3">
    <source>
        <dbReference type="Google" id="ProtNLM"/>
    </source>
</evidence>
<name>A0A2M9ZC45_9LEPT</name>